<feature type="compositionally biased region" description="Low complexity" evidence="2">
    <location>
        <begin position="989"/>
        <end position="1001"/>
    </location>
</feature>
<feature type="region of interest" description="Disordered" evidence="2">
    <location>
        <begin position="210"/>
        <end position="230"/>
    </location>
</feature>
<feature type="compositionally biased region" description="Basic and acidic residues" evidence="2">
    <location>
        <begin position="462"/>
        <end position="471"/>
    </location>
</feature>
<feature type="region of interest" description="Disordered" evidence="2">
    <location>
        <begin position="2295"/>
        <end position="2328"/>
    </location>
</feature>
<feature type="compositionally biased region" description="Polar residues" evidence="2">
    <location>
        <begin position="94"/>
        <end position="105"/>
    </location>
</feature>
<keyword evidence="1" id="KW-0175">Coiled coil</keyword>
<feature type="compositionally biased region" description="Basic and acidic residues" evidence="2">
    <location>
        <begin position="399"/>
        <end position="410"/>
    </location>
</feature>
<feature type="region of interest" description="Disordered" evidence="2">
    <location>
        <begin position="1432"/>
        <end position="1451"/>
    </location>
</feature>
<feature type="compositionally biased region" description="Basic and acidic residues" evidence="2">
    <location>
        <begin position="1319"/>
        <end position="1328"/>
    </location>
</feature>
<reference evidence="3 4" key="1">
    <citation type="submission" date="2015-12" db="EMBL/GenBank/DDBJ databases">
        <title>Draft genome sequence of Moniliophthora roreri, the causal agent of frosty pod rot of cacao.</title>
        <authorList>
            <person name="Aime M.C."/>
            <person name="Diaz-Valderrama J.R."/>
            <person name="Kijpornyongpan T."/>
            <person name="Phillips-Mora W."/>
        </authorList>
    </citation>
    <scope>NUCLEOTIDE SEQUENCE [LARGE SCALE GENOMIC DNA]</scope>
    <source>
        <strain evidence="3 4">MCA 2952</strain>
    </source>
</reference>
<feature type="compositionally biased region" description="Pro residues" evidence="2">
    <location>
        <begin position="2806"/>
        <end position="2830"/>
    </location>
</feature>
<feature type="compositionally biased region" description="Low complexity" evidence="2">
    <location>
        <begin position="1685"/>
        <end position="1707"/>
    </location>
</feature>
<feature type="compositionally biased region" description="Basic residues" evidence="2">
    <location>
        <begin position="1856"/>
        <end position="1877"/>
    </location>
</feature>
<feature type="region of interest" description="Disordered" evidence="2">
    <location>
        <begin position="1533"/>
        <end position="1556"/>
    </location>
</feature>
<proteinExistence type="predicted"/>
<dbReference type="PANTHER" id="PTHR34491:SF156">
    <property type="entry name" value="KINESIN MOTOR DOMAIN-CONTAINING PROTEIN"/>
    <property type="match status" value="1"/>
</dbReference>
<feature type="compositionally biased region" description="Low complexity" evidence="2">
    <location>
        <begin position="625"/>
        <end position="690"/>
    </location>
</feature>
<feature type="compositionally biased region" description="Low complexity" evidence="2">
    <location>
        <begin position="2118"/>
        <end position="2129"/>
    </location>
</feature>
<feature type="compositionally biased region" description="Polar residues" evidence="2">
    <location>
        <begin position="608"/>
        <end position="620"/>
    </location>
</feature>
<feature type="compositionally biased region" description="Low complexity" evidence="2">
    <location>
        <begin position="349"/>
        <end position="358"/>
    </location>
</feature>
<feature type="region of interest" description="Disordered" evidence="2">
    <location>
        <begin position="75"/>
        <end position="139"/>
    </location>
</feature>
<feature type="region of interest" description="Disordered" evidence="2">
    <location>
        <begin position="1821"/>
        <end position="2011"/>
    </location>
</feature>
<feature type="region of interest" description="Disordered" evidence="2">
    <location>
        <begin position="1"/>
        <end position="41"/>
    </location>
</feature>
<dbReference type="PANTHER" id="PTHR34491">
    <property type="entry name" value="A-TYPE INCLUSION PROTEIN, PUTATIVE-RELATED"/>
    <property type="match status" value="1"/>
</dbReference>
<feature type="coiled-coil region" evidence="1">
    <location>
        <begin position="2404"/>
        <end position="2460"/>
    </location>
</feature>
<feature type="compositionally biased region" description="Low complexity" evidence="2">
    <location>
        <begin position="293"/>
        <end position="302"/>
    </location>
</feature>
<feature type="compositionally biased region" description="Polar residues" evidence="2">
    <location>
        <begin position="411"/>
        <end position="430"/>
    </location>
</feature>
<feature type="region of interest" description="Disordered" evidence="2">
    <location>
        <begin position="1319"/>
        <end position="1400"/>
    </location>
</feature>
<feature type="compositionally biased region" description="Low complexity" evidence="2">
    <location>
        <begin position="1745"/>
        <end position="1755"/>
    </location>
</feature>
<feature type="compositionally biased region" description="Pro residues" evidence="2">
    <location>
        <begin position="764"/>
        <end position="778"/>
    </location>
</feature>
<feature type="compositionally biased region" description="Basic and acidic residues" evidence="2">
    <location>
        <begin position="2532"/>
        <end position="2552"/>
    </location>
</feature>
<feature type="compositionally biased region" description="Basic residues" evidence="2">
    <location>
        <begin position="1708"/>
        <end position="1720"/>
    </location>
</feature>
<feature type="compositionally biased region" description="Low complexity" evidence="2">
    <location>
        <begin position="1965"/>
        <end position="1987"/>
    </location>
</feature>
<dbReference type="eggNOG" id="ENOG502S3W1">
    <property type="taxonomic scope" value="Eukaryota"/>
</dbReference>
<feature type="compositionally biased region" description="Polar residues" evidence="2">
    <location>
        <begin position="556"/>
        <end position="565"/>
    </location>
</feature>
<feature type="compositionally biased region" description="Basic and acidic residues" evidence="2">
    <location>
        <begin position="1344"/>
        <end position="1357"/>
    </location>
</feature>
<feature type="region of interest" description="Disordered" evidence="2">
    <location>
        <begin position="745"/>
        <end position="932"/>
    </location>
</feature>
<feature type="compositionally biased region" description="Basic and acidic residues" evidence="2">
    <location>
        <begin position="2579"/>
        <end position="2615"/>
    </location>
</feature>
<feature type="region of interest" description="Disordered" evidence="2">
    <location>
        <begin position="2867"/>
        <end position="2892"/>
    </location>
</feature>
<feature type="region of interest" description="Disordered" evidence="2">
    <location>
        <begin position="1037"/>
        <end position="1136"/>
    </location>
</feature>
<feature type="coiled-coil region" evidence="1">
    <location>
        <begin position="2660"/>
        <end position="2718"/>
    </location>
</feature>
<gene>
    <name evidence="3" type="ORF">WG66_302</name>
</gene>
<feature type="compositionally biased region" description="Low complexity" evidence="2">
    <location>
        <begin position="20"/>
        <end position="37"/>
    </location>
</feature>
<feature type="region of interest" description="Disordered" evidence="2">
    <location>
        <begin position="1665"/>
        <end position="1798"/>
    </location>
</feature>
<accession>A0A0W0GF09</accession>
<feature type="region of interest" description="Disordered" evidence="2">
    <location>
        <begin position="2797"/>
        <end position="2836"/>
    </location>
</feature>
<dbReference type="EMBL" id="LATX01000129">
    <property type="protein sequence ID" value="KTB47122.1"/>
    <property type="molecule type" value="Genomic_DNA"/>
</dbReference>
<feature type="region of interest" description="Disordered" evidence="2">
    <location>
        <begin position="2579"/>
        <end position="2617"/>
    </location>
</feature>
<name>A0A0W0GF09_MONRR</name>
<evidence type="ECO:0000313" key="4">
    <source>
        <dbReference type="Proteomes" id="UP000054988"/>
    </source>
</evidence>
<feature type="compositionally biased region" description="Low complexity" evidence="2">
    <location>
        <begin position="1115"/>
        <end position="1125"/>
    </location>
</feature>
<dbReference type="Proteomes" id="UP000054988">
    <property type="component" value="Unassembled WGS sequence"/>
</dbReference>
<feature type="compositionally biased region" description="Low complexity" evidence="2">
    <location>
        <begin position="507"/>
        <end position="535"/>
    </location>
</feature>
<feature type="compositionally biased region" description="Polar residues" evidence="2">
    <location>
        <begin position="894"/>
        <end position="905"/>
    </location>
</feature>
<evidence type="ECO:0000313" key="3">
    <source>
        <dbReference type="EMBL" id="KTB47122.1"/>
    </source>
</evidence>
<feature type="compositionally biased region" description="Pro residues" evidence="2">
    <location>
        <begin position="1946"/>
        <end position="1964"/>
    </location>
</feature>
<protein>
    <submittedName>
        <fullName evidence="3">Uncharacterized protein</fullName>
    </submittedName>
</protein>
<organism evidence="3 4">
    <name type="scientific">Moniliophthora roreri</name>
    <name type="common">Frosty pod rot fungus</name>
    <name type="synonym">Monilia roreri</name>
    <dbReference type="NCBI Taxonomy" id="221103"/>
    <lineage>
        <taxon>Eukaryota</taxon>
        <taxon>Fungi</taxon>
        <taxon>Dikarya</taxon>
        <taxon>Basidiomycota</taxon>
        <taxon>Agaricomycotina</taxon>
        <taxon>Agaricomycetes</taxon>
        <taxon>Agaricomycetidae</taxon>
        <taxon>Agaricales</taxon>
        <taxon>Marasmiineae</taxon>
        <taxon>Marasmiaceae</taxon>
        <taxon>Moniliophthora</taxon>
    </lineage>
</organism>
<feature type="compositionally biased region" description="Low complexity" evidence="2">
    <location>
        <begin position="794"/>
        <end position="829"/>
    </location>
</feature>
<sequence length="2969" mass="321215">MSGIDDMYASESDRGRGSPKKTPSSSGSSNGKYVSFSDQDTDIVSRRPSTFMSSHHSRTVDDTVISGDDYIYPGDSRAIRGRRTSTRLRRSGSMTDLGSDFQSNRRYVGSSAEEEDDQFFTAGSSTQQSSAYSTADSYDPTRSYTTYSGDYTGTYTGTYTDTYTGTSGWTPRTRALSRDDRVYWLHMNGLTPSDTRDGTKLSYRGTESASFLGDSHDGTGSYTGSPYTRTGTFSGTGTYTDTYTGSPYTATMSYTSSPYTRTGTFTSSSYAPTSPGQTPLSRTREVRRRTRRSSYSNSSSGRSGTGSGSGYQPSASDESSDKENEGSISGATPGDEYGRGGSHIGSGSSGPLSGTRSSETGYDICPSSDISTLERQTMTYTTTTYTDETSPSSSGTESSTDKEESSDEKFQTASQGSTSDEYATAKSPSIASLGVESLTRIPSIYSSASEGSARYKTASELSSERSIRLKTADVYPSEIGEIPSEEGTPRALSVVLPPEEAPSELTSELPSEVPSEAPAPSTVPSISSPSDVSSVRPEDVPLPESVASESGVELSPSPSSVTSLQLPPPTTETSIDLTPSPSIPSSSVPLESEDGTPSSIHFTEEEGSTASVEPPTTSVPRTEYPSEPSSSSISASAPSSSSSASTLQLPTTVPSTSLTLSGLTVTTESSLTPTIPPTIDESSSPSSRSPQLPPSPTPWASETNISYESSQLEPSPSIRSIALHEGPDISFETSFLRPTASYSSLDRMSTIPPTPTASSSAPPQRLPPISPILPPPPSLDLGSEVPTPSSLMFSESSQLARSSSVRSTTSVSSGMSQTSITSSMLDSSSVIDEMEEREREESMRMSEVSTEPSLLTTPRASRVGTPSVRSLSTVTPSASISVSISTPQGDKPSTRSTLYTVQSPSLRPPSVMSYGERPSEPPVRPVSVPDLSRDINQILDEIRLYDQNREDENREMGQTLQDLQNELRDISNFLHRPQPQYAEERVGRSTASKSKSSTSVSASIPIYDDLSLVPPIARLSRATSSASSISFLSSHHSDDWTLYGRDGSYRPDSPIPSSIDMELPSEETPSSPSSSPTSESISLTAESSSVAPTPTPPRIFRDISETPTPPPPSSSPTTSVSVSTVRAAPAPNPIPWLNEIRDQVRGLWEGQLSTNRILDQLRDRPMPDNAELLERMARVEDLLRQLGDQARQAPPAAPVPPPPTIIVPPAPPSEHETELSSLDIDDLVSRFGRAPPIAPQAIRPGPSLAEQLDELLRAGERPPRSPIRMPEPVNQISILMPGDRSPSPPIDFQIPPIRVYSEPPPEGFDGRYPHPVRIHREQRRERPRAAPSEASVPPPTVPETEEHVARDAPREEEAATPMPPPRQPMRMPPPQPIPYPGSEAARRARTAPPVDLGGTDAQPSESWYRAPHPHAMPQPQVPPVIPGVAPPPGALGHTPGRQQQPAGAAPAPQLQYVPMPQAPITVPGMDDLLAAVRNTQLTTLANEAQTRELLRYMAQLNEWLDRDVRDRQAELRGVIANIEALRNQIASLGRGAPGEVPSESESSSSEDEGTPRVVYGQPPTMPMPIPGVPSQFPPGFVPQDEGPVIPPRMPDQGEGGVVPPVVPMGMPTPSGVPPAPIIINQPGQPGQFGPVGPPPVIPMDGFGAPGTGPMPMPVPQTVPVAEGPFIPPYEGGQPTVIQMQGSPSGSGDSSTSSSRSSSRSPSPRSRRRSSRSRSPRSLRDARHGSPTPIPVPPSVIRHDTGGPPIVTVPVPSYVPSELRSHTPRHPDAPSQAAGPTIINIPPQQVQQPGVPAGGIFPAPTVPGAVYPLPPAIIPSQPPGTVVVRTGGSPSSSSSSSRSRSPSRSRRGDSRRSSRRGGSRRSRSYSRSYSRSRSRSPQIIRVDSRSSRRTRSPTQVPPPVGQIIIPPAGTHSRRPSRSRSRSRSPIIIQRTGSSRRHESRRGSPPPQPVYIPTQPPIPQGQPPTVVVQQPRNRSRSSSRSSGRRTPIIVPVGTQPSQPPVIIPGSTGYAPTPGFPQPVPLTGVPITGVPITGVPITGVPPTGVPPTIVPSVYPGPPRTYRSRSRSPSRSRSRTPPSRRPTQRSDTQPVVVIPSGSYTDPARGAPYDPSQSRAGQRPPTRITRSPSPEYEDHRVPSHAPSRHLVAVTVRVIDMKGVVGADRMIPIGMGEDIRVIVMDVPTTIIAPVKVEEGLGVEVVVLEVGATAAVLHDTVEDQVAQEAIERGRIDPHLPPPIPGTHLSRAPTPIHYERPEGVPTIVPTHAEEHEIPRHSTYAPTHGIPPSVAPAGSVYEAPRTATHPPGSVYEAPHSPPPAVLSRHPTGRTERSVRYEDEFARPEIRSLSSEAETVAHAPGAVPPRTTATPVSYPPRTTATPVSYPPRTTATPVADLAREEADRERLARLDDVENQLRHVSESAQQAEDIREEDFRRNEEDRQRLFLEQEERRDQLAAEARNALMEQATRFLEAAVPPAPPPALPVEEPLPVPPPVVPEELAPVPPSDVLSDRQSAVIQDVASQHAREIREVIDMEREEMAREREAAEAERQRLEQEKATAQVAADEQRDARIRELEEELARVRAELEDEKRQREEEKHQREIEDADLREREKAEREEQNESLRAQLGDITNLVNEQRGLYEEKKRIMDERHEDKIERRARKDEDMMNLMSMMNKMQEDMQRDRERAEEVRAAAEQRPGFEQVIAELERQNAQQRELLQQLSNDWRADCERHHQETLDAVRETADEQVPFNIQGYLDDFSKALATEVRILLGEVGKLREERRGLQHEIGYLLCIRSKYGPGGEFEPDWKPAPGQPGGPPVDEPPAPPPEPPAPPEIPAARPGWRNTRSWATWQPDPHFVPTPPSVEPTLLVPEASSPAPSLSGLRSQHFRPPTPNRASSATRLNAIKRDTRSIDEIVSEKVLEGDAARAFKDLLPSPKKSKAAFKCCCCLTYRRCPDREASTSNVQPPNNATSVH</sequence>
<feature type="compositionally biased region" description="Polar residues" evidence="2">
    <location>
        <begin position="867"/>
        <end position="888"/>
    </location>
</feature>
<feature type="compositionally biased region" description="Gly residues" evidence="2">
    <location>
        <begin position="339"/>
        <end position="348"/>
    </location>
</feature>
<feature type="compositionally biased region" description="Low complexity" evidence="2">
    <location>
        <begin position="1066"/>
        <end position="1089"/>
    </location>
</feature>
<feature type="region of interest" description="Disordered" evidence="2">
    <location>
        <begin position="2346"/>
        <end position="2384"/>
    </location>
</feature>
<feature type="compositionally biased region" description="Low complexity" evidence="2">
    <location>
        <begin position="573"/>
        <end position="590"/>
    </location>
</feature>
<feature type="region of interest" description="Disordered" evidence="2">
    <location>
        <begin position="946"/>
        <end position="1001"/>
    </location>
</feature>
<feature type="region of interest" description="Disordered" evidence="2">
    <location>
        <begin position="2040"/>
        <end position="2140"/>
    </location>
</feature>
<feature type="compositionally biased region" description="Basic residues" evidence="2">
    <location>
        <begin position="1914"/>
        <end position="1925"/>
    </location>
</feature>
<feature type="compositionally biased region" description="Basic residues" evidence="2">
    <location>
        <begin position="2062"/>
        <end position="2074"/>
    </location>
</feature>
<feature type="compositionally biased region" description="Basic and acidic residues" evidence="2">
    <location>
        <begin position="946"/>
        <end position="955"/>
    </location>
</feature>
<feature type="compositionally biased region" description="Low complexity" evidence="2">
    <location>
        <begin position="1439"/>
        <end position="1451"/>
    </location>
</feature>
<feature type="region of interest" description="Disordered" evidence="2">
    <location>
        <begin position="265"/>
        <end position="716"/>
    </location>
</feature>
<evidence type="ECO:0000256" key="1">
    <source>
        <dbReference type="SAM" id="Coils"/>
    </source>
</evidence>
<feature type="compositionally biased region" description="Low complexity" evidence="2">
    <location>
        <begin position="377"/>
        <end position="398"/>
    </location>
</feature>
<feature type="compositionally biased region" description="Basic and acidic residues" evidence="2">
    <location>
        <begin position="1762"/>
        <end position="1771"/>
    </location>
</feature>
<feature type="region of interest" description="Disordered" evidence="2">
    <location>
        <begin position="2532"/>
        <end position="2564"/>
    </location>
</feature>
<feature type="compositionally biased region" description="Pro residues" evidence="2">
    <location>
        <begin position="1361"/>
        <end position="1379"/>
    </location>
</feature>
<feature type="compositionally biased region" description="Polar residues" evidence="2">
    <location>
        <begin position="702"/>
        <end position="716"/>
    </location>
</feature>
<feature type="compositionally biased region" description="Pro residues" evidence="2">
    <location>
        <begin position="2044"/>
        <end position="2059"/>
    </location>
</feature>
<feature type="compositionally biased region" description="Basic residues" evidence="2">
    <location>
        <begin position="79"/>
        <end position="90"/>
    </location>
</feature>
<feature type="compositionally biased region" description="Low complexity" evidence="2">
    <location>
        <begin position="1830"/>
        <end position="1845"/>
    </location>
</feature>
<feature type="compositionally biased region" description="Low complexity" evidence="2">
    <location>
        <begin position="124"/>
        <end position="139"/>
    </location>
</feature>
<comment type="caution">
    <text evidence="3">The sequence shown here is derived from an EMBL/GenBank/DDBJ whole genome shotgun (WGS) entry which is preliminary data.</text>
</comment>
<feature type="compositionally biased region" description="Polar residues" evidence="2">
    <location>
        <begin position="265"/>
        <end position="280"/>
    </location>
</feature>
<evidence type="ECO:0000256" key="2">
    <source>
        <dbReference type="SAM" id="MobiDB-lite"/>
    </source>
</evidence>
<feature type="compositionally biased region" description="Polar residues" evidence="2">
    <location>
        <begin position="2361"/>
        <end position="2384"/>
    </location>
</feature>
<feature type="compositionally biased region" description="Low complexity" evidence="2">
    <location>
        <begin position="1781"/>
        <end position="1798"/>
    </location>
</feature>